<dbReference type="AlphaFoldDB" id="A0A9P7CBR5"/>
<name>A0A9P7CBR5_9FUNG</name>
<dbReference type="EMBL" id="JAANIU010005820">
    <property type="protein sequence ID" value="KAG1545218.1"/>
    <property type="molecule type" value="Genomic_DNA"/>
</dbReference>
<keyword evidence="3" id="KW-1185">Reference proteome</keyword>
<organism evidence="2 3">
    <name type="scientific">Rhizopus delemar</name>
    <dbReference type="NCBI Taxonomy" id="936053"/>
    <lineage>
        <taxon>Eukaryota</taxon>
        <taxon>Fungi</taxon>
        <taxon>Fungi incertae sedis</taxon>
        <taxon>Mucoromycota</taxon>
        <taxon>Mucoromycotina</taxon>
        <taxon>Mucoromycetes</taxon>
        <taxon>Mucorales</taxon>
        <taxon>Mucorineae</taxon>
        <taxon>Rhizopodaceae</taxon>
        <taxon>Rhizopus</taxon>
    </lineage>
</organism>
<dbReference type="Proteomes" id="UP000740926">
    <property type="component" value="Unassembled WGS sequence"/>
</dbReference>
<accession>A0A9P7CBR5</accession>
<evidence type="ECO:0000256" key="1">
    <source>
        <dbReference type="SAM" id="MobiDB-lite"/>
    </source>
</evidence>
<comment type="caution">
    <text evidence="2">The sequence shown here is derived from an EMBL/GenBank/DDBJ whole genome shotgun (WGS) entry which is preliminary data.</text>
</comment>
<evidence type="ECO:0000313" key="3">
    <source>
        <dbReference type="Proteomes" id="UP000740926"/>
    </source>
</evidence>
<protein>
    <submittedName>
        <fullName evidence="2">Uncharacterized protein</fullName>
    </submittedName>
</protein>
<gene>
    <name evidence="2" type="ORF">G6F50_013773</name>
</gene>
<evidence type="ECO:0000313" key="2">
    <source>
        <dbReference type="EMBL" id="KAG1545218.1"/>
    </source>
</evidence>
<proteinExistence type="predicted"/>
<reference evidence="2 3" key="1">
    <citation type="journal article" date="2020" name="Microb. Genom.">
        <title>Genetic diversity of clinical and environmental Mucorales isolates obtained from an investigation of mucormycosis cases among solid organ transplant recipients.</title>
        <authorList>
            <person name="Nguyen M.H."/>
            <person name="Kaul D."/>
            <person name="Muto C."/>
            <person name="Cheng S.J."/>
            <person name="Richter R.A."/>
            <person name="Bruno V.M."/>
            <person name="Liu G."/>
            <person name="Beyhan S."/>
            <person name="Sundermann A.J."/>
            <person name="Mounaud S."/>
            <person name="Pasculle A.W."/>
            <person name="Nierman W.C."/>
            <person name="Driscoll E."/>
            <person name="Cumbie R."/>
            <person name="Clancy C.J."/>
            <person name="Dupont C.L."/>
        </authorList>
    </citation>
    <scope>NUCLEOTIDE SEQUENCE [LARGE SCALE GENOMIC DNA]</scope>
    <source>
        <strain evidence="2 3">GL24</strain>
    </source>
</reference>
<feature type="region of interest" description="Disordered" evidence="1">
    <location>
        <begin position="70"/>
        <end position="92"/>
    </location>
</feature>
<sequence length="117" mass="12139">MGAGHPGGDATALGLVLSPSRRSSSADDARWLAAHSGHARESHRTEATIDGNGQIVAAGGAGTECGPVLAGISKPGKQPPRGGATDRPMRMARPCRSVIEDRGPERGHQPGVWPCWW</sequence>